<evidence type="ECO:0000313" key="3">
    <source>
        <dbReference type="EMBL" id="NHZ36584.1"/>
    </source>
</evidence>
<dbReference type="RefSeq" id="WP_167228686.1">
    <property type="nucleotide sequence ID" value="NZ_VUYU01000019.1"/>
</dbReference>
<organism evidence="3 4">
    <name type="scientific">Massilia rubra</name>
    <dbReference type="NCBI Taxonomy" id="2607910"/>
    <lineage>
        <taxon>Bacteria</taxon>
        <taxon>Pseudomonadati</taxon>
        <taxon>Pseudomonadota</taxon>
        <taxon>Betaproteobacteria</taxon>
        <taxon>Burkholderiales</taxon>
        <taxon>Oxalobacteraceae</taxon>
        <taxon>Telluria group</taxon>
        <taxon>Massilia</taxon>
    </lineage>
</organism>
<evidence type="ECO:0000259" key="2">
    <source>
        <dbReference type="Pfam" id="PF04773"/>
    </source>
</evidence>
<keyword evidence="4" id="KW-1185">Reference proteome</keyword>
<dbReference type="InterPro" id="IPR006860">
    <property type="entry name" value="FecR"/>
</dbReference>
<feature type="compositionally biased region" description="Polar residues" evidence="1">
    <location>
        <begin position="207"/>
        <end position="219"/>
    </location>
</feature>
<evidence type="ECO:0000256" key="1">
    <source>
        <dbReference type="SAM" id="MobiDB-lite"/>
    </source>
</evidence>
<feature type="domain" description="FecR protein" evidence="2">
    <location>
        <begin position="43"/>
        <end position="130"/>
    </location>
</feature>
<evidence type="ECO:0000313" key="4">
    <source>
        <dbReference type="Proteomes" id="UP000785613"/>
    </source>
</evidence>
<proteinExistence type="predicted"/>
<name>A0ABX0LPD1_9BURK</name>
<dbReference type="Pfam" id="PF04773">
    <property type="entry name" value="FecR"/>
    <property type="match status" value="1"/>
</dbReference>
<reference evidence="3 4" key="1">
    <citation type="submission" date="2019-09" db="EMBL/GenBank/DDBJ databases">
        <title>Taxonomy of Antarctic Massilia spp.: description of Massilia rubra sp. nov., Massilia aquatica sp. nov., Massilia mucilaginosa sp. nov., Massilia frigida sp. nov. isolated from streams, lakes and regoliths.</title>
        <authorList>
            <person name="Holochova P."/>
            <person name="Sedlacek I."/>
            <person name="Kralova S."/>
            <person name="Maslanova I."/>
            <person name="Busse H.-J."/>
            <person name="Stankova E."/>
            <person name="Vrbovska V."/>
            <person name="Kovarovic V."/>
            <person name="Bartak M."/>
            <person name="Svec P."/>
            <person name="Pantucek R."/>
        </authorList>
    </citation>
    <scope>NUCLEOTIDE SEQUENCE [LARGE SCALE GENOMIC DNA]</scope>
    <source>
        <strain evidence="3 4">CCM 8692</strain>
    </source>
</reference>
<gene>
    <name evidence="3" type="ORF">F0185_23755</name>
</gene>
<dbReference type="PANTHER" id="PTHR38731">
    <property type="entry name" value="LIPL45-RELATED LIPOPROTEIN-RELATED"/>
    <property type="match status" value="1"/>
</dbReference>
<dbReference type="PANTHER" id="PTHR38731:SF1">
    <property type="entry name" value="FECR PROTEIN DOMAIN-CONTAINING PROTEIN"/>
    <property type="match status" value="1"/>
</dbReference>
<feature type="region of interest" description="Disordered" evidence="1">
    <location>
        <begin position="204"/>
        <end position="231"/>
    </location>
</feature>
<dbReference type="EMBL" id="VUYU01000019">
    <property type="protein sequence ID" value="NHZ36584.1"/>
    <property type="molecule type" value="Genomic_DNA"/>
</dbReference>
<protein>
    <submittedName>
        <fullName evidence="3">FecR domain-containing protein</fullName>
    </submittedName>
</protein>
<comment type="caution">
    <text evidence="3">The sequence shown here is derived from an EMBL/GenBank/DDBJ whole genome shotgun (WGS) entry which is preliminary data.</text>
</comment>
<dbReference type="Proteomes" id="UP000785613">
    <property type="component" value="Unassembled WGS sequence"/>
</dbReference>
<sequence length="231" mass="23676">MGTAAWAGQVAGTVINLSGPLMVKKADGAVKVLAVRSEVESGDTLMSQKNTYAQIRFIDNSEMTLRPDTTFVIEAFAYDGAKPDADSASFSLVQGGLRSLTGLLGKRNKEKFSLKTPAATIGIRGTTFVAQYVAPGVPPRSGSTPGGLPAQPPGLYLNVLDGAIIVSNKGGSSNFSAGQFGFTPSLTAPPVLVPASPAIRFSPPPSFSMSQAPGANSASKGAAQGVDCEVR</sequence>
<accession>A0ABX0LPD1</accession>